<dbReference type="PANTHER" id="PTHR11361:SF20">
    <property type="entry name" value="MUTS PROTEIN HOMOLOG 5"/>
    <property type="match status" value="1"/>
</dbReference>
<dbReference type="GO" id="GO:0005634">
    <property type="term" value="C:nucleus"/>
    <property type="evidence" value="ECO:0000318"/>
    <property type="project" value="GO_Central"/>
</dbReference>
<dbReference type="InterPro" id="IPR036187">
    <property type="entry name" value="DNA_mismatch_repair_MutS_sf"/>
</dbReference>
<dbReference type="GO" id="GO:0005524">
    <property type="term" value="F:ATP binding"/>
    <property type="evidence" value="ECO:0007669"/>
    <property type="project" value="UniProtKB-KW"/>
</dbReference>
<dbReference type="RefSeq" id="XP_001301506.1">
    <property type="nucleotide sequence ID" value="XM_001301505.1"/>
</dbReference>
<dbReference type="InterPro" id="IPR007696">
    <property type="entry name" value="DNA_mismatch_repair_MutS_core"/>
</dbReference>
<dbReference type="OMA" id="CSVYFMP"/>
<dbReference type="InParanoid" id="A2G2N4"/>
<dbReference type="KEGG" id="tva:4746235"/>
<dbReference type="Pfam" id="PF05192">
    <property type="entry name" value="MutS_III"/>
    <property type="match status" value="1"/>
</dbReference>
<dbReference type="AlphaFoldDB" id="A2G2N4"/>
<feature type="domain" description="AAA+ ATPase" evidence="5">
    <location>
        <begin position="522"/>
        <end position="671"/>
    </location>
</feature>
<feature type="domain" description="DNA mismatch repair protein MutS core" evidence="6">
    <location>
        <begin position="189"/>
        <end position="506"/>
    </location>
</feature>
<evidence type="ECO:0000259" key="6">
    <source>
        <dbReference type="SMART" id="SM00533"/>
    </source>
</evidence>
<dbReference type="Pfam" id="PF00488">
    <property type="entry name" value="MutS_V"/>
    <property type="match status" value="1"/>
</dbReference>
<sequence length="768" mass="86841">MEGEVQSQDILAISFKSQSYGFVFYTTRDGSVSISESNSANFGMNFEKIIHRYNPSIICMQPNIDNAIATIIKDVKDTEIQVLEQNDFNYQNGIDSMAQILFTVPSDEQDSVRQSVLSGIVNLQSKPIVAAIGALVNFTNKKYQSPPIVSVFSMMEISNGLVLSSKAMSDLQIIKQELHPSIHQMTSIKEGVSLFTLLNRCSTKMGKDRLKDLFTNIPNDINQINQRHDILEEFTKPEFHPMVNELVNKMKNVTDVTNIIQNVKKGTMKTKLWSSLAKSLSAAANFCKFTLQNTLPENLTRHFSITDKLVNLLESLSQQIEMTIDFSKVAEVYINDDYDQELTRLRKIYKNLDNLLNEKAVELIDDLPLKSPILSLSVVYLPQIGFLTMCQKEGLKREDLPNGYLLSFETDSHFYCKNEMMNELDRNYGDIYGDLQKRTIKIIVKLSNRILSHSHELSELYKFIGEVDLYCSLAVVSVEGHWIRPTFSDKNEMKIVGGRHPLLEKLTPTDFIPNTIEFGSDKPKIIVITGPNGSGKSVLLKQTAIIVFLASIGCFVPCQFCELPQIDKIIPVFHNGGASEPFSSGFYDDLKMLSESIRKSTNRTLILVDEFGKTSNKDDGASLLAGFIRSMSDRGEMSPFVIISTHFRDILKENVIDNKLFIRMTMSVDCLLSKDELLFLYKAVLGEDEKSFGFECAKRGGYPPELVERAKIVCKSLKEGTDVPENPLIVDREMDMKMKRALKIFFDWNENSDPRALIATIESIFSDH</sequence>
<reference evidence="8" key="2">
    <citation type="journal article" date="2007" name="Science">
        <title>Draft genome sequence of the sexually transmitted pathogen Trichomonas vaginalis.</title>
        <authorList>
            <person name="Carlton J.M."/>
            <person name="Hirt R.P."/>
            <person name="Silva J.C."/>
            <person name="Delcher A.L."/>
            <person name="Schatz M."/>
            <person name="Zhao Q."/>
            <person name="Wortman J.R."/>
            <person name="Bidwell S.L."/>
            <person name="Alsmark U.C.M."/>
            <person name="Besteiro S."/>
            <person name="Sicheritz-Ponten T."/>
            <person name="Noel C.J."/>
            <person name="Dacks J.B."/>
            <person name="Foster P.G."/>
            <person name="Simillion C."/>
            <person name="Van de Peer Y."/>
            <person name="Miranda-Saavedra D."/>
            <person name="Barton G.J."/>
            <person name="Westrop G.D."/>
            <person name="Mueller S."/>
            <person name="Dessi D."/>
            <person name="Fiori P.L."/>
            <person name="Ren Q."/>
            <person name="Paulsen I."/>
            <person name="Zhang H."/>
            <person name="Bastida-Corcuera F.D."/>
            <person name="Simoes-Barbosa A."/>
            <person name="Brown M.T."/>
            <person name="Hayes R.D."/>
            <person name="Mukherjee M."/>
            <person name="Okumura C.Y."/>
            <person name="Schneider R."/>
            <person name="Smith A.J."/>
            <person name="Vanacova S."/>
            <person name="Villalvazo M."/>
            <person name="Haas B.J."/>
            <person name="Pertea M."/>
            <person name="Feldblyum T.V."/>
            <person name="Utterback T.R."/>
            <person name="Shu C.L."/>
            <person name="Osoegawa K."/>
            <person name="de Jong P.J."/>
            <person name="Hrdy I."/>
            <person name="Horvathova L."/>
            <person name="Zubacova Z."/>
            <person name="Dolezal P."/>
            <person name="Malik S.B."/>
            <person name="Logsdon J.M. Jr."/>
            <person name="Henze K."/>
            <person name="Gupta A."/>
            <person name="Wang C.C."/>
            <person name="Dunne R.L."/>
            <person name="Upcroft J.A."/>
            <person name="Upcroft P."/>
            <person name="White O."/>
            <person name="Salzberg S.L."/>
            <person name="Tang P."/>
            <person name="Chiu C.-H."/>
            <person name="Lee Y.-S."/>
            <person name="Embley T.M."/>
            <person name="Coombs G.H."/>
            <person name="Mottram J.C."/>
            <person name="Tachezy J."/>
            <person name="Fraser-Liggett C.M."/>
            <person name="Johnson P.J."/>
        </authorList>
    </citation>
    <scope>NUCLEOTIDE SEQUENCE [LARGE SCALE GENOMIC DNA]</scope>
    <source>
        <strain evidence="8">G3</strain>
    </source>
</reference>
<evidence type="ECO:0000256" key="2">
    <source>
        <dbReference type="ARBA" id="ARBA00022741"/>
    </source>
</evidence>
<dbReference type="GO" id="GO:0051026">
    <property type="term" value="P:chiasma assembly"/>
    <property type="evidence" value="ECO:0000318"/>
    <property type="project" value="GO_Central"/>
</dbReference>
<dbReference type="Gene3D" id="1.10.1420.10">
    <property type="match status" value="1"/>
</dbReference>
<dbReference type="SUPFAM" id="SSF52540">
    <property type="entry name" value="P-loop containing nucleoside triphosphate hydrolases"/>
    <property type="match status" value="1"/>
</dbReference>
<dbReference type="SUPFAM" id="SSF48334">
    <property type="entry name" value="DNA repair protein MutS, domain III"/>
    <property type="match status" value="1"/>
</dbReference>
<dbReference type="InterPro" id="IPR045076">
    <property type="entry name" value="MutS"/>
</dbReference>
<evidence type="ECO:0000256" key="1">
    <source>
        <dbReference type="ARBA" id="ARBA00006271"/>
    </source>
</evidence>
<dbReference type="EMBL" id="DS114293">
    <property type="protein sequence ID" value="EAX88576.1"/>
    <property type="molecule type" value="Genomic_DNA"/>
</dbReference>
<dbReference type="InterPro" id="IPR000432">
    <property type="entry name" value="DNA_mismatch_repair_MutS_C"/>
</dbReference>
<evidence type="ECO:0000256" key="3">
    <source>
        <dbReference type="ARBA" id="ARBA00022840"/>
    </source>
</evidence>
<dbReference type="InterPro" id="IPR003593">
    <property type="entry name" value="AAA+_ATPase"/>
</dbReference>
<organism evidence="8 9">
    <name type="scientific">Trichomonas vaginalis (strain ATCC PRA-98 / G3)</name>
    <dbReference type="NCBI Taxonomy" id="412133"/>
    <lineage>
        <taxon>Eukaryota</taxon>
        <taxon>Metamonada</taxon>
        <taxon>Parabasalia</taxon>
        <taxon>Trichomonadida</taxon>
        <taxon>Trichomonadidae</taxon>
        <taxon>Trichomonas</taxon>
    </lineage>
</organism>
<dbReference type="GO" id="GO:0030983">
    <property type="term" value="F:mismatched DNA binding"/>
    <property type="evidence" value="ECO:0007669"/>
    <property type="project" value="InterPro"/>
</dbReference>
<proteinExistence type="inferred from homology"/>
<dbReference type="Proteomes" id="UP000001542">
    <property type="component" value="Unassembled WGS sequence"/>
</dbReference>
<dbReference type="eggNOG" id="KOG0221">
    <property type="taxonomic scope" value="Eukaryota"/>
</dbReference>
<reference evidence="8" key="1">
    <citation type="submission" date="2006-10" db="EMBL/GenBank/DDBJ databases">
        <authorList>
            <person name="Amadeo P."/>
            <person name="Zhao Q."/>
            <person name="Wortman J."/>
            <person name="Fraser-Liggett C."/>
            <person name="Carlton J."/>
        </authorList>
    </citation>
    <scope>NUCLEOTIDE SEQUENCE</scope>
    <source>
        <strain evidence="8">G3</strain>
    </source>
</reference>
<evidence type="ECO:0000259" key="7">
    <source>
        <dbReference type="SMART" id="SM00534"/>
    </source>
</evidence>
<dbReference type="SMART" id="SM00533">
    <property type="entry name" value="MUTSd"/>
    <property type="match status" value="1"/>
</dbReference>
<dbReference type="VEuPathDB" id="TrichDB:TVAGG3_0049650"/>
<dbReference type="PANTHER" id="PTHR11361">
    <property type="entry name" value="DNA MISMATCH REPAIR PROTEIN MUTS FAMILY MEMBER"/>
    <property type="match status" value="1"/>
</dbReference>
<evidence type="ECO:0000256" key="4">
    <source>
        <dbReference type="ARBA" id="ARBA00023125"/>
    </source>
</evidence>
<dbReference type="OrthoDB" id="29596at2759"/>
<gene>
    <name evidence="8" type="ORF">TVAG_472000</name>
</gene>
<dbReference type="SMR" id="A2G2N4"/>
<keyword evidence="4" id="KW-0238">DNA-binding</keyword>
<keyword evidence="9" id="KW-1185">Reference proteome</keyword>
<dbReference type="GO" id="GO:0140664">
    <property type="term" value="F:ATP-dependent DNA damage sensor activity"/>
    <property type="evidence" value="ECO:0007669"/>
    <property type="project" value="InterPro"/>
</dbReference>
<evidence type="ECO:0000313" key="9">
    <source>
        <dbReference type="Proteomes" id="UP000001542"/>
    </source>
</evidence>
<feature type="domain" description="DNA mismatch repair proteins mutS family" evidence="7">
    <location>
        <begin position="523"/>
        <end position="715"/>
    </location>
</feature>
<evidence type="ECO:0000259" key="5">
    <source>
        <dbReference type="SMART" id="SM00382"/>
    </source>
</evidence>
<dbReference type="GO" id="GO:0006298">
    <property type="term" value="P:mismatch repair"/>
    <property type="evidence" value="ECO:0007669"/>
    <property type="project" value="InterPro"/>
</dbReference>
<keyword evidence="2" id="KW-0547">Nucleotide-binding</keyword>
<dbReference type="PIRSF" id="PIRSF005813">
    <property type="entry name" value="MSH2"/>
    <property type="match status" value="1"/>
</dbReference>
<dbReference type="GO" id="GO:0003690">
    <property type="term" value="F:double-stranded DNA binding"/>
    <property type="evidence" value="ECO:0000318"/>
    <property type="project" value="GO_Central"/>
</dbReference>
<dbReference type="SMART" id="SM00534">
    <property type="entry name" value="MUTSac"/>
    <property type="match status" value="1"/>
</dbReference>
<dbReference type="VEuPathDB" id="TrichDB:TVAG_472000"/>
<dbReference type="Gene3D" id="3.40.50.300">
    <property type="entry name" value="P-loop containing nucleotide triphosphate hydrolases"/>
    <property type="match status" value="1"/>
</dbReference>
<keyword evidence="3" id="KW-0067">ATP-binding</keyword>
<dbReference type="STRING" id="5722.A2G2N4"/>
<protein>
    <submittedName>
        <fullName evidence="8">MutS domain III family protein</fullName>
    </submittedName>
</protein>
<dbReference type="SMART" id="SM00382">
    <property type="entry name" value="AAA"/>
    <property type="match status" value="1"/>
</dbReference>
<name>A2G2N4_TRIV3</name>
<dbReference type="InterPro" id="IPR011184">
    <property type="entry name" value="DNA_mismatch_repair_Msh2"/>
</dbReference>
<dbReference type="InterPro" id="IPR027417">
    <property type="entry name" value="P-loop_NTPase"/>
</dbReference>
<comment type="similarity">
    <text evidence="1">Belongs to the DNA mismatch repair MutS family.</text>
</comment>
<evidence type="ECO:0000313" key="8">
    <source>
        <dbReference type="EMBL" id="EAX88576.1"/>
    </source>
</evidence>
<accession>A2G2N4</accession>